<dbReference type="PANTHER" id="PTHR46186:SF2">
    <property type="entry name" value="CYSTATIN"/>
    <property type="match status" value="1"/>
</dbReference>
<dbReference type="SUPFAM" id="SSF54403">
    <property type="entry name" value="Cystatin/monellin"/>
    <property type="match status" value="1"/>
</dbReference>
<dbReference type="EMBL" id="CATQJL010000305">
    <property type="protein sequence ID" value="CAJ0603388.1"/>
    <property type="molecule type" value="Genomic_DNA"/>
</dbReference>
<sequence>MAFKTAFLVLLLTFTISNVISEKMRFPTAQDLKERSYVACAWKAVMDVNKVRNSLYKMIPIKVVQAQSQVVAGSIHSWDILYGDSTCRNGGTGLSAVHLANCQLKPNGHRALYKVQLYSRPWENKHKLTVKKIRDVAPGEEI</sequence>
<dbReference type="PANTHER" id="PTHR46186">
    <property type="entry name" value="CYSTATIN"/>
    <property type="match status" value="1"/>
</dbReference>
<evidence type="ECO:0000256" key="1">
    <source>
        <dbReference type="ARBA" id="ARBA00009403"/>
    </source>
</evidence>
<dbReference type="Proteomes" id="UP001176961">
    <property type="component" value="Unassembled WGS sequence"/>
</dbReference>
<dbReference type="InterPro" id="IPR000010">
    <property type="entry name" value="Cystatin_dom"/>
</dbReference>
<evidence type="ECO:0000259" key="5">
    <source>
        <dbReference type="SMART" id="SM00043"/>
    </source>
</evidence>
<dbReference type="InterPro" id="IPR046350">
    <property type="entry name" value="Cystatin_sf"/>
</dbReference>
<comment type="caution">
    <text evidence="6">The sequence shown here is derived from an EMBL/GenBank/DDBJ whole genome shotgun (WGS) entry which is preliminary data.</text>
</comment>
<keyword evidence="2" id="KW-0646">Protease inhibitor</keyword>
<accession>A0AA36H3K2</accession>
<dbReference type="Gene3D" id="3.10.450.10">
    <property type="match status" value="1"/>
</dbReference>
<keyword evidence="4" id="KW-0732">Signal</keyword>
<keyword evidence="7" id="KW-1185">Reference proteome</keyword>
<feature type="signal peptide" evidence="4">
    <location>
        <begin position="1"/>
        <end position="21"/>
    </location>
</feature>
<gene>
    <name evidence="6" type="ORF">CYNAS_LOCUS15371</name>
</gene>
<organism evidence="6 7">
    <name type="scientific">Cylicocyclus nassatus</name>
    <name type="common">Nematode worm</name>
    <dbReference type="NCBI Taxonomy" id="53992"/>
    <lineage>
        <taxon>Eukaryota</taxon>
        <taxon>Metazoa</taxon>
        <taxon>Ecdysozoa</taxon>
        <taxon>Nematoda</taxon>
        <taxon>Chromadorea</taxon>
        <taxon>Rhabditida</taxon>
        <taxon>Rhabditina</taxon>
        <taxon>Rhabditomorpha</taxon>
        <taxon>Strongyloidea</taxon>
        <taxon>Strongylidae</taxon>
        <taxon>Cylicocyclus</taxon>
    </lineage>
</organism>
<keyword evidence="3" id="KW-0789">Thiol protease inhibitor</keyword>
<reference evidence="6" key="1">
    <citation type="submission" date="2023-07" db="EMBL/GenBank/DDBJ databases">
        <authorList>
            <consortium name="CYATHOMIX"/>
        </authorList>
    </citation>
    <scope>NUCLEOTIDE SEQUENCE</scope>
    <source>
        <strain evidence="6">N/A</strain>
    </source>
</reference>
<proteinExistence type="inferred from homology"/>
<evidence type="ECO:0000313" key="6">
    <source>
        <dbReference type="EMBL" id="CAJ0603388.1"/>
    </source>
</evidence>
<dbReference type="GO" id="GO:0031982">
    <property type="term" value="C:vesicle"/>
    <property type="evidence" value="ECO:0007669"/>
    <property type="project" value="TreeGrafter"/>
</dbReference>
<evidence type="ECO:0000256" key="4">
    <source>
        <dbReference type="SAM" id="SignalP"/>
    </source>
</evidence>
<dbReference type="GO" id="GO:0004869">
    <property type="term" value="F:cysteine-type endopeptidase inhibitor activity"/>
    <property type="evidence" value="ECO:0007669"/>
    <property type="project" value="UniProtKB-KW"/>
</dbReference>
<protein>
    <recommendedName>
        <fullName evidence="5">Cystatin domain-containing protein</fullName>
    </recommendedName>
</protein>
<comment type="similarity">
    <text evidence="1">Belongs to the cystatin family.</text>
</comment>
<dbReference type="Pfam" id="PF00031">
    <property type="entry name" value="Cystatin"/>
    <property type="match status" value="1"/>
</dbReference>
<dbReference type="CDD" id="cd00042">
    <property type="entry name" value="CY"/>
    <property type="match status" value="1"/>
</dbReference>
<evidence type="ECO:0000256" key="3">
    <source>
        <dbReference type="ARBA" id="ARBA00022704"/>
    </source>
</evidence>
<dbReference type="SMART" id="SM00043">
    <property type="entry name" value="CY"/>
    <property type="match status" value="1"/>
</dbReference>
<dbReference type="AlphaFoldDB" id="A0AA36H3K2"/>
<evidence type="ECO:0000256" key="2">
    <source>
        <dbReference type="ARBA" id="ARBA00022690"/>
    </source>
</evidence>
<dbReference type="GO" id="GO:0005615">
    <property type="term" value="C:extracellular space"/>
    <property type="evidence" value="ECO:0007669"/>
    <property type="project" value="TreeGrafter"/>
</dbReference>
<feature type="domain" description="Cystatin" evidence="5">
    <location>
        <begin position="22"/>
        <end position="134"/>
    </location>
</feature>
<dbReference type="GO" id="GO:0005737">
    <property type="term" value="C:cytoplasm"/>
    <property type="evidence" value="ECO:0007669"/>
    <property type="project" value="TreeGrafter"/>
</dbReference>
<feature type="chain" id="PRO_5041241961" description="Cystatin domain-containing protein" evidence="4">
    <location>
        <begin position="22"/>
        <end position="142"/>
    </location>
</feature>
<name>A0AA36H3K2_CYLNA</name>
<evidence type="ECO:0000313" key="7">
    <source>
        <dbReference type="Proteomes" id="UP001176961"/>
    </source>
</evidence>